<dbReference type="GO" id="GO:0003677">
    <property type="term" value="F:DNA binding"/>
    <property type="evidence" value="ECO:0007669"/>
    <property type="project" value="UniProtKB-KW"/>
</dbReference>
<evidence type="ECO:0000313" key="6">
    <source>
        <dbReference type="EMBL" id="GGF81172.1"/>
    </source>
</evidence>
<dbReference type="InterPro" id="IPR050176">
    <property type="entry name" value="LTTR"/>
</dbReference>
<dbReference type="InterPro" id="IPR005119">
    <property type="entry name" value="LysR_subst-bd"/>
</dbReference>
<keyword evidence="7" id="KW-1185">Reference proteome</keyword>
<proteinExistence type="inferred from homology"/>
<keyword evidence="4" id="KW-0804">Transcription</keyword>
<comment type="caution">
    <text evidence="6">The sequence shown here is derived from an EMBL/GenBank/DDBJ whole genome shotgun (WGS) entry which is preliminary data.</text>
</comment>
<dbReference type="InterPro" id="IPR000847">
    <property type="entry name" value="LysR_HTH_N"/>
</dbReference>
<dbReference type="Pfam" id="PF00126">
    <property type="entry name" value="HTH_1"/>
    <property type="match status" value="1"/>
</dbReference>
<dbReference type="Gene3D" id="3.40.190.10">
    <property type="entry name" value="Periplasmic binding protein-like II"/>
    <property type="match status" value="2"/>
</dbReference>
<keyword evidence="2" id="KW-0805">Transcription regulation</keyword>
<evidence type="ECO:0000256" key="3">
    <source>
        <dbReference type="ARBA" id="ARBA00023125"/>
    </source>
</evidence>
<dbReference type="FunFam" id="1.10.10.10:FF:000001">
    <property type="entry name" value="LysR family transcriptional regulator"/>
    <property type="match status" value="1"/>
</dbReference>
<evidence type="ECO:0000256" key="4">
    <source>
        <dbReference type="ARBA" id="ARBA00023163"/>
    </source>
</evidence>
<protein>
    <submittedName>
        <fullName evidence="6">LysR family transcriptional regulator</fullName>
    </submittedName>
</protein>
<gene>
    <name evidence="6" type="primary">cztR</name>
    <name evidence="6" type="ORF">GCM10007301_46630</name>
</gene>
<comment type="similarity">
    <text evidence="1">Belongs to the LysR transcriptional regulatory family.</text>
</comment>
<dbReference type="Pfam" id="PF03466">
    <property type="entry name" value="LysR_substrate"/>
    <property type="match status" value="1"/>
</dbReference>
<dbReference type="InterPro" id="IPR036388">
    <property type="entry name" value="WH-like_DNA-bd_sf"/>
</dbReference>
<organism evidence="6 7">
    <name type="scientific">Azorhizobium oxalatiphilum</name>
    <dbReference type="NCBI Taxonomy" id="980631"/>
    <lineage>
        <taxon>Bacteria</taxon>
        <taxon>Pseudomonadati</taxon>
        <taxon>Pseudomonadota</taxon>
        <taxon>Alphaproteobacteria</taxon>
        <taxon>Hyphomicrobiales</taxon>
        <taxon>Xanthobacteraceae</taxon>
        <taxon>Azorhizobium</taxon>
    </lineage>
</organism>
<dbReference type="PANTHER" id="PTHR30579:SF7">
    <property type="entry name" value="HTH-TYPE TRANSCRIPTIONAL REGULATOR LRHA-RELATED"/>
    <property type="match status" value="1"/>
</dbReference>
<dbReference type="SUPFAM" id="SSF53850">
    <property type="entry name" value="Periplasmic binding protein-like II"/>
    <property type="match status" value="1"/>
</dbReference>
<evidence type="ECO:0000313" key="7">
    <source>
        <dbReference type="Proteomes" id="UP000606044"/>
    </source>
</evidence>
<dbReference type="InterPro" id="IPR036390">
    <property type="entry name" value="WH_DNA-bd_sf"/>
</dbReference>
<dbReference type="EMBL" id="BMCT01000008">
    <property type="protein sequence ID" value="GGF81172.1"/>
    <property type="molecule type" value="Genomic_DNA"/>
</dbReference>
<accession>A0A917CAZ0</accession>
<feature type="domain" description="HTH lysR-type" evidence="5">
    <location>
        <begin position="5"/>
        <end position="62"/>
    </location>
</feature>
<dbReference type="PANTHER" id="PTHR30579">
    <property type="entry name" value="TRANSCRIPTIONAL REGULATOR"/>
    <property type="match status" value="1"/>
</dbReference>
<evidence type="ECO:0000256" key="1">
    <source>
        <dbReference type="ARBA" id="ARBA00009437"/>
    </source>
</evidence>
<evidence type="ECO:0000259" key="5">
    <source>
        <dbReference type="PROSITE" id="PS50931"/>
    </source>
</evidence>
<keyword evidence="3" id="KW-0238">DNA-binding</keyword>
<dbReference type="Proteomes" id="UP000606044">
    <property type="component" value="Unassembled WGS sequence"/>
</dbReference>
<dbReference type="Gene3D" id="1.10.10.10">
    <property type="entry name" value="Winged helix-like DNA-binding domain superfamily/Winged helix DNA-binding domain"/>
    <property type="match status" value="1"/>
</dbReference>
<dbReference type="SUPFAM" id="SSF46785">
    <property type="entry name" value="Winged helix' DNA-binding domain"/>
    <property type="match status" value="1"/>
</dbReference>
<dbReference type="AlphaFoldDB" id="A0A917CAZ0"/>
<reference evidence="6" key="2">
    <citation type="submission" date="2020-09" db="EMBL/GenBank/DDBJ databases">
        <authorList>
            <person name="Sun Q."/>
            <person name="Sedlacek I."/>
        </authorList>
    </citation>
    <scope>NUCLEOTIDE SEQUENCE</scope>
    <source>
        <strain evidence="6">CCM 7897</strain>
    </source>
</reference>
<dbReference type="PRINTS" id="PR00039">
    <property type="entry name" value="HTHLYSR"/>
</dbReference>
<dbReference type="RefSeq" id="WP_188583116.1">
    <property type="nucleotide sequence ID" value="NZ_BMCT01000008.1"/>
</dbReference>
<reference evidence="6" key="1">
    <citation type="journal article" date="2014" name="Int. J. Syst. Evol. Microbiol.">
        <title>Complete genome sequence of Corynebacterium casei LMG S-19264T (=DSM 44701T), isolated from a smear-ripened cheese.</title>
        <authorList>
            <consortium name="US DOE Joint Genome Institute (JGI-PGF)"/>
            <person name="Walter F."/>
            <person name="Albersmeier A."/>
            <person name="Kalinowski J."/>
            <person name="Ruckert C."/>
        </authorList>
    </citation>
    <scope>NUCLEOTIDE SEQUENCE</scope>
    <source>
        <strain evidence="6">CCM 7897</strain>
    </source>
</reference>
<evidence type="ECO:0000256" key="2">
    <source>
        <dbReference type="ARBA" id="ARBA00023015"/>
    </source>
</evidence>
<sequence>MRLDLDMDLMRAFVAVADTGSFTAAAEVVGRTQSAVSQKILRLEEQLGVRVFSRTSRTLSLTQDGHRLMPSARALLSLNDETVRLFRTPQVEGTIRLGVADDFMPHQLPGLLARFGRQHPGIHIALTTGMSCDLIAARSEGQLDLAIIKRGTAAPDGRLLWREPMVWIAPEGFTPDTSRPIPLVVLPPPCSYRGIAEEALAGHGWSATVTCTASSLMGIQGAVRGGLGVTVLGRSFAIDGLDMFTPAEGWPALPDMEIALLGEDDTPADLAEPLVTFLTETLAVPRLRVVA</sequence>
<name>A0A917CAZ0_9HYPH</name>
<dbReference type="GO" id="GO:0003700">
    <property type="term" value="F:DNA-binding transcription factor activity"/>
    <property type="evidence" value="ECO:0007669"/>
    <property type="project" value="InterPro"/>
</dbReference>
<dbReference type="PROSITE" id="PS50931">
    <property type="entry name" value="HTH_LYSR"/>
    <property type="match status" value="1"/>
</dbReference>